<comment type="similarity">
    <text evidence="3">Belongs to the SMC family. SMC1 subfamily.</text>
</comment>
<evidence type="ECO:0000256" key="8">
    <source>
        <dbReference type="ARBA" id="ARBA00023242"/>
    </source>
</evidence>
<dbReference type="PIRSF" id="PIRSF005719">
    <property type="entry name" value="SMC"/>
    <property type="match status" value="1"/>
</dbReference>
<evidence type="ECO:0000313" key="14">
    <source>
        <dbReference type="Proteomes" id="UP001152799"/>
    </source>
</evidence>
<dbReference type="OrthoDB" id="413649at2759"/>
<dbReference type="GO" id="GO:0005634">
    <property type="term" value="C:nucleus"/>
    <property type="evidence" value="ECO:0007669"/>
    <property type="project" value="UniProtKB-SubCell"/>
</dbReference>
<dbReference type="Proteomes" id="UP001152799">
    <property type="component" value="Chromosome 12"/>
</dbReference>
<dbReference type="SUPFAM" id="SSF52540">
    <property type="entry name" value="P-loop containing nucleoside triphosphate hydrolases"/>
    <property type="match status" value="1"/>
</dbReference>
<feature type="coiled-coil region" evidence="11">
    <location>
        <begin position="322"/>
        <end position="356"/>
    </location>
</feature>
<dbReference type="GO" id="GO:0005524">
    <property type="term" value="F:ATP binding"/>
    <property type="evidence" value="ECO:0007669"/>
    <property type="project" value="InterPro"/>
</dbReference>
<dbReference type="InterPro" id="IPR010935">
    <property type="entry name" value="SMC_hinge"/>
</dbReference>
<dbReference type="GO" id="GO:0003677">
    <property type="term" value="F:DNA binding"/>
    <property type="evidence" value="ECO:0007669"/>
    <property type="project" value="TreeGrafter"/>
</dbReference>
<protein>
    <recommendedName>
        <fullName evidence="10">Structural maintenance of chromosomes protein</fullName>
    </recommendedName>
</protein>
<evidence type="ECO:0000259" key="12">
    <source>
        <dbReference type="SMART" id="SM00968"/>
    </source>
</evidence>
<keyword evidence="9" id="KW-0131">Cell cycle</keyword>
<dbReference type="Pfam" id="PF02463">
    <property type="entry name" value="SMC_N"/>
    <property type="match status" value="1"/>
</dbReference>
<dbReference type="FunFam" id="1.20.1060.20:FF:000001">
    <property type="entry name" value="Structural maintenance of chromosomes 1A"/>
    <property type="match status" value="1"/>
</dbReference>
<feature type="coiled-coil region" evidence="11">
    <location>
        <begin position="238"/>
        <end position="293"/>
    </location>
</feature>
<gene>
    <name evidence="13" type="ORF">CEUTPL_LOCUS3330</name>
</gene>
<dbReference type="InterPro" id="IPR024704">
    <property type="entry name" value="SMC"/>
</dbReference>
<feature type="coiled-coil region" evidence="11">
    <location>
        <begin position="164"/>
        <end position="198"/>
    </location>
</feature>
<accession>A0A9P0DCF2</accession>
<dbReference type="Gene3D" id="1.20.1060.20">
    <property type="match status" value="1"/>
</dbReference>
<dbReference type="SUPFAM" id="SSF75553">
    <property type="entry name" value="Smc hinge domain"/>
    <property type="match status" value="1"/>
</dbReference>
<keyword evidence="7 11" id="KW-0175">Coiled coil</keyword>
<evidence type="ECO:0000256" key="5">
    <source>
        <dbReference type="ARBA" id="ARBA00022618"/>
    </source>
</evidence>
<evidence type="ECO:0000256" key="3">
    <source>
        <dbReference type="ARBA" id="ARBA00005597"/>
    </source>
</evidence>
<evidence type="ECO:0000256" key="10">
    <source>
        <dbReference type="PIRNR" id="PIRNR005719"/>
    </source>
</evidence>
<dbReference type="AlphaFoldDB" id="A0A9P0DCF2"/>
<keyword evidence="5" id="KW-0132">Cell division</keyword>
<evidence type="ECO:0000256" key="1">
    <source>
        <dbReference type="ARBA" id="ARBA00004123"/>
    </source>
</evidence>
<dbReference type="PANTHER" id="PTHR18937:SF12">
    <property type="entry name" value="STRUCTURAL MAINTENANCE OF CHROMOSOMES PROTEIN"/>
    <property type="match status" value="1"/>
</dbReference>
<feature type="coiled-coil region" evidence="11">
    <location>
        <begin position="674"/>
        <end position="777"/>
    </location>
</feature>
<keyword evidence="14" id="KW-1185">Reference proteome</keyword>
<organism evidence="13 14">
    <name type="scientific">Ceutorhynchus assimilis</name>
    <name type="common">cabbage seed weevil</name>
    <dbReference type="NCBI Taxonomy" id="467358"/>
    <lineage>
        <taxon>Eukaryota</taxon>
        <taxon>Metazoa</taxon>
        <taxon>Ecdysozoa</taxon>
        <taxon>Arthropoda</taxon>
        <taxon>Hexapoda</taxon>
        <taxon>Insecta</taxon>
        <taxon>Pterygota</taxon>
        <taxon>Neoptera</taxon>
        <taxon>Endopterygota</taxon>
        <taxon>Coleoptera</taxon>
        <taxon>Polyphaga</taxon>
        <taxon>Cucujiformia</taxon>
        <taxon>Curculionidae</taxon>
        <taxon>Ceutorhynchinae</taxon>
        <taxon>Ceutorhynchus</taxon>
    </lineage>
</organism>
<name>A0A9P0DCF2_9CUCU</name>
<dbReference type="InterPro" id="IPR003395">
    <property type="entry name" value="RecF/RecN/SMC_N"/>
</dbReference>
<dbReference type="Gene3D" id="3.30.70.1620">
    <property type="match status" value="1"/>
</dbReference>
<keyword evidence="4" id="KW-0158">Chromosome</keyword>
<feature type="coiled-coil region" evidence="11">
    <location>
        <begin position="1019"/>
        <end position="1060"/>
    </location>
</feature>
<feature type="domain" description="SMC hinge" evidence="12">
    <location>
        <begin position="512"/>
        <end position="632"/>
    </location>
</feature>
<dbReference type="SMART" id="SM00968">
    <property type="entry name" value="SMC_hinge"/>
    <property type="match status" value="1"/>
</dbReference>
<evidence type="ECO:0000256" key="7">
    <source>
        <dbReference type="ARBA" id="ARBA00023054"/>
    </source>
</evidence>
<dbReference type="GO" id="GO:0016887">
    <property type="term" value="F:ATP hydrolysis activity"/>
    <property type="evidence" value="ECO:0007669"/>
    <property type="project" value="InterPro"/>
</dbReference>
<dbReference type="InterPro" id="IPR027417">
    <property type="entry name" value="P-loop_NTPase"/>
</dbReference>
<dbReference type="Gene3D" id="3.40.50.300">
    <property type="entry name" value="P-loop containing nucleotide triphosphate hydrolases"/>
    <property type="match status" value="2"/>
</dbReference>
<evidence type="ECO:0000256" key="6">
    <source>
        <dbReference type="ARBA" id="ARBA00022776"/>
    </source>
</evidence>
<sequence>MLPRLKHIEIENFKSYKGLHVIGPLQPFTGVIGPNGSGKSNFMDAISFVMGEKMQSLRVKRLSDLIHGSVIGRPASKSASVTAVFTLGDDSEKEVVFQRSVQASSSVFKINDSVVSAPEYSTELEKLKINVKSKNFLVFQGAVDSIAMKNPKEMTALIEEISGSVTLKEEYDKLRKKMQEAQEAFNLAMQKKKRLNAERRQAVVEKEEADKYSKIKDDLNKKLVEHQSFKAYHIERLMKIRKQELKSKQTELDKVKQKKEKFEGILKDRKKDFGILNRDMAKIEQDIREAQVEVYKKKPMFMKAKEEVAYFQKKVDGAYKTLDEAKKAEDAKNKDIRKLKEELVEAQKEYDNQLAAESQSQGIDIHLEEAQIRQYHKLKEEATRRTAMYMQELGSISRDQKADQDTLDNISRLRREGENKHSQKTHEKEEMVKRMNKLAEHIHTSEQALHDQNKLLKDLQQDVGSSKNKVDEVQKQLDEVLEQLGNAKTDEHDDRRKKKKQEIVNHFKAYYPGVYGRMIDMCQPTYSRYNVAITKVLGKHMEAIVVDTERTARRCIQYLKDQMLDPETFLPLDYLLIKPSIRDRVRNITEPKGVKLLYDVLQYEPHDIKNAVLFATNNVVVCEFPEDANKVAYELGSRFNAVALDGTFYQKSGIISGGTVDLARKAKRWDEKHLASLQEQKEKLANELRDAMRKTRKESEIITVQSHVNGLERRLSYAKGDMNTTQTQIEKLENEIENLAREIRKYDLKIEATEQDMQKREMHIENIKAKMNNVEDQVFSNFCKEIAVENIRQYEGRELRHHQARKQKCIECQMQIDRIRSNIEFETNRDTHTNVSRWERIVAEQEGNLKTAKVKEARQREEIDKAMKILEEHESLKTLKKKEVEKMEKELDQARRDANATNKEMQSLQKNVMSIESKIDKLKSDRHAVLLHCKMEDIAIPLSAGNMDDIAATDTQTSSGASSTLEQYERDATIQINFSQLSDELMHLEDDNEYKECEKKLLKAISSLQEILRVIQAPNMKAMEKLKQARGKLRSTNEEFNELKRRNNEARAAFDTIKNLRTAKFNECLDHVAREIDDIYKALSQNQAAQAHLRVKNIEEPYLDGIDYDCVAPGKRFQRMADLSGGEKTVAALALVFAIHSFQPAPFFVLDEVDAALDNTNIGKVAKFISQKTESLQIIVISLKEEFFSHANGLIGIYPKPGHCLISQVVTMDLTAFEV</sequence>
<comment type="subcellular location">
    <subcellularLocation>
        <location evidence="2">Chromosome</location>
    </subcellularLocation>
    <subcellularLocation>
        <location evidence="1 10">Nucleus</location>
    </subcellularLocation>
</comment>
<keyword evidence="6" id="KW-0498">Mitosis</keyword>
<feature type="coiled-coil region" evidence="11">
    <location>
        <begin position="442"/>
        <end position="490"/>
    </location>
</feature>
<proteinExistence type="inferred from homology"/>
<dbReference type="InterPro" id="IPR036277">
    <property type="entry name" value="SMC_hinge_sf"/>
</dbReference>
<dbReference type="Pfam" id="PF06470">
    <property type="entry name" value="SMC_hinge"/>
    <property type="match status" value="1"/>
</dbReference>
<dbReference type="EMBL" id="OU892288">
    <property type="protein sequence ID" value="CAH1124381.1"/>
    <property type="molecule type" value="Genomic_DNA"/>
</dbReference>
<evidence type="ECO:0000256" key="11">
    <source>
        <dbReference type="SAM" id="Coils"/>
    </source>
</evidence>
<dbReference type="PANTHER" id="PTHR18937">
    <property type="entry name" value="STRUCTURAL MAINTENANCE OF CHROMOSOMES SMC FAMILY MEMBER"/>
    <property type="match status" value="1"/>
</dbReference>
<evidence type="ECO:0000256" key="2">
    <source>
        <dbReference type="ARBA" id="ARBA00004286"/>
    </source>
</evidence>
<dbReference type="InterPro" id="IPR028468">
    <property type="entry name" value="Smc1_ABC"/>
</dbReference>
<evidence type="ECO:0000256" key="4">
    <source>
        <dbReference type="ARBA" id="ARBA00022454"/>
    </source>
</evidence>
<dbReference type="GO" id="GO:0008278">
    <property type="term" value="C:cohesin complex"/>
    <property type="evidence" value="ECO:0007669"/>
    <property type="project" value="InterPro"/>
</dbReference>
<evidence type="ECO:0000256" key="9">
    <source>
        <dbReference type="ARBA" id="ARBA00023306"/>
    </source>
</evidence>
<dbReference type="CDD" id="cd03275">
    <property type="entry name" value="ABC_SMC1_euk"/>
    <property type="match status" value="1"/>
</dbReference>
<evidence type="ECO:0000313" key="13">
    <source>
        <dbReference type="EMBL" id="CAH1124381.1"/>
    </source>
</evidence>
<feature type="coiled-coil region" evidence="11">
    <location>
        <begin position="856"/>
        <end position="925"/>
    </location>
</feature>
<keyword evidence="8 10" id="KW-0539">Nucleus</keyword>
<dbReference type="GO" id="GO:0007062">
    <property type="term" value="P:sister chromatid cohesion"/>
    <property type="evidence" value="ECO:0007669"/>
    <property type="project" value="InterPro"/>
</dbReference>
<reference evidence="13" key="1">
    <citation type="submission" date="2022-01" db="EMBL/GenBank/DDBJ databases">
        <authorList>
            <person name="King R."/>
        </authorList>
    </citation>
    <scope>NUCLEOTIDE SEQUENCE</scope>
</reference>
<dbReference type="GO" id="GO:0051301">
    <property type="term" value="P:cell division"/>
    <property type="evidence" value="ECO:0007669"/>
    <property type="project" value="UniProtKB-KW"/>
</dbReference>